<dbReference type="RefSeq" id="WP_386669556.1">
    <property type="nucleotide sequence ID" value="NZ_JBHLTG010000003.1"/>
</dbReference>
<accession>A0ABV6RQ72</accession>
<comment type="caution">
    <text evidence="3">The sequence shown here is derived from an EMBL/GenBank/DDBJ whole genome shotgun (WGS) entry which is preliminary data.</text>
</comment>
<dbReference type="EMBL" id="JBHLTG010000003">
    <property type="protein sequence ID" value="MFC0679125.1"/>
    <property type="molecule type" value="Genomic_DNA"/>
</dbReference>
<dbReference type="Pfam" id="PF13439">
    <property type="entry name" value="Glyco_transf_4"/>
    <property type="match status" value="1"/>
</dbReference>
<dbReference type="Proteomes" id="UP001589896">
    <property type="component" value="Unassembled WGS sequence"/>
</dbReference>
<gene>
    <name evidence="3" type="ORF">ACFFGH_14890</name>
</gene>
<dbReference type="InterPro" id="IPR028098">
    <property type="entry name" value="Glyco_trans_4-like_N"/>
</dbReference>
<dbReference type="Pfam" id="PF00534">
    <property type="entry name" value="Glycos_transf_1"/>
    <property type="match status" value="1"/>
</dbReference>
<dbReference type="PANTHER" id="PTHR45947:SF3">
    <property type="entry name" value="SULFOQUINOVOSYL TRANSFERASE SQD2"/>
    <property type="match status" value="1"/>
</dbReference>
<dbReference type="SUPFAM" id="SSF53756">
    <property type="entry name" value="UDP-Glycosyltransferase/glycogen phosphorylase"/>
    <property type="match status" value="1"/>
</dbReference>
<dbReference type="GO" id="GO:0016757">
    <property type="term" value="F:glycosyltransferase activity"/>
    <property type="evidence" value="ECO:0007669"/>
    <property type="project" value="UniProtKB-KW"/>
</dbReference>
<reference evidence="3 4" key="1">
    <citation type="submission" date="2024-09" db="EMBL/GenBank/DDBJ databases">
        <authorList>
            <person name="Sun Q."/>
            <person name="Mori K."/>
        </authorList>
    </citation>
    <scope>NUCLEOTIDE SEQUENCE [LARGE SCALE GENOMIC DNA]</scope>
    <source>
        <strain evidence="3 4">KCTC 23076</strain>
    </source>
</reference>
<feature type="domain" description="Glycosyl transferase family 1" evidence="1">
    <location>
        <begin position="194"/>
        <end position="357"/>
    </location>
</feature>
<protein>
    <submittedName>
        <fullName evidence="3">Glycosyltransferase family 4 protein</fullName>
        <ecNumber evidence="3">2.4.-.-</ecNumber>
    </submittedName>
</protein>
<sequence>MSGDRRLHVLMLLDSSYPPLQGGGTEMQVRTLARGLRRRGHRVTVFAPVIPPAGDRMVARVDGVPAFRLPFPNWRFLGGVWLMVRLFLFLYSRRDRYDVWHVHSPRRLGAVAALLGSRLPKPQVVVKVASATELVTGTLSPKPNWIGRFQYFCLKRANAWQAISQRIAHGIAARGIPGERIAAVPNAVDVRRFRPAVQQAPGPVRFLFIGRLIRAKNLFRLLEAFAELLRTHPQAHLRIVGGGPQEAALKQHAAKLALGSSVEFTGHRSDVETLLSEADVGVLPSEVEGLSNTLLECMASGLPMVASRISGSEDLVRPGVNGWLFEPQDVQGLAQCLREAAEMSPEQRHELGAQARLMIENYASLDSVLDRILTLYRGKPLPIRTAAAAVSEGA</sequence>
<evidence type="ECO:0000259" key="2">
    <source>
        <dbReference type="Pfam" id="PF13439"/>
    </source>
</evidence>
<dbReference type="PANTHER" id="PTHR45947">
    <property type="entry name" value="SULFOQUINOVOSYL TRANSFERASE SQD2"/>
    <property type="match status" value="1"/>
</dbReference>
<evidence type="ECO:0000313" key="4">
    <source>
        <dbReference type="Proteomes" id="UP001589896"/>
    </source>
</evidence>
<dbReference type="InterPro" id="IPR050194">
    <property type="entry name" value="Glycosyltransferase_grp1"/>
</dbReference>
<keyword evidence="3" id="KW-0328">Glycosyltransferase</keyword>
<organism evidence="3 4">
    <name type="scientific">Lysobacter korlensis</name>
    <dbReference type="NCBI Taxonomy" id="553636"/>
    <lineage>
        <taxon>Bacteria</taxon>
        <taxon>Pseudomonadati</taxon>
        <taxon>Pseudomonadota</taxon>
        <taxon>Gammaproteobacteria</taxon>
        <taxon>Lysobacterales</taxon>
        <taxon>Lysobacteraceae</taxon>
        <taxon>Lysobacter</taxon>
    </lineage>
</organism>
<keyword evidence="4" id="KW-1185">Reference proteome</keyword>
<name>A0ABV6RQ72_9GAMM</name>
<dbReference type="InterPro" id="IPR001296">
    <property type="entry name" value="Glyco_trans_1"/>
</dbReference>
<evidence type="ECO:0000313" key="3">
    <source>
        <dbReference type="EMBL" id="MFC0679125.1"/>
    </source>
</evidence>
<proteinExistence type="predicted"/>
<evidence type="ECO:0000259" key="1">
    <source>
        <dbReference type="Pfam" id="PF00534"/>
    </source>
</evidence>
<keyword evidence="3" id="KW-0808">Transferase</keyword>
<dbReference type="CDD" id="cd03801">
    <property type="entry name" value="GT4_PimA-like"/>
    <property type="match status" value="1"/>
</dbReference>
<dbReference type="Gene3D" id="3.40.50.2000">
    <property type="entry name" value="Glycogen Phosphorylase B"/>
    <property type="match status" value="2"/>
</dbReference>
<feature type="domain" description="Glycosyltransferase subfamily 4-like N-terminal" evidence="2">
    <location>
        <begin position="23"/>
        <end position="192"/>
    </location>
</feature>
<dbReference type="EC" id="2.4.-.-" evidence="3"/>